<feature type="signal peptide" evidence="1">
    <location>
        <begin position="1"/>
        <end position="20"/>
    </location>
</feature>
<name>A0AAU9DMT2_9FUSO</name>
<evidence type="ECO:0000256" key="1">
    <source>
        <dbReference type="SAM" id="SignalP"/>
    </source>
</evidence>
<feature type="chain" id="PRO_5043493705" description="Carboxypeptidase regulatory-like domain-containing protein" evidence="1">
    <location>
        <begin position="21"/>
        <end position="106"/>
    </location>
</feature>
<gene>
    <name evidence="2" type="ORF">HLVA_01870</name>
</gene>
<dbReference type="EMBL" id="AP027059">
    <property type="protein sequence ID" value="BDU49618.1"/>
    <property type="molecule type" value="Genomic_DNA"/>
</dbReference>
<dbReference type="InterPro" id="IPR013783">
    <property type="entry name" value="Ig-like_fold"/>
</dbReference>
<keyword evidence="3" id="KW-1185">Reference proteome</keyword>
<proteinExistence type="predicted"/>
<dbReference type="KEGG" id="haby:HLVA_01870"/>
<protein>
    <recommendedName>
        <fullName evidence="4">Carboxypeptidase regulatory-like domain-containing protein</fullName>
    </recommendedName>
</protein>
<organism evidence="2 3">
    <name type="scientific">Haliovirga abyssi</name>
    <dbReference type="NCBI Taxonomy" id="2996794"/>
    <lineage>
        <taxon>Bacteria</taxon>
        <taxon>Fusobacteriati</taxon>
        <taxon>Fusobacteriota</taxon>
        <taxon>Fusobacteriia</taxon>
        <taxon>Fusobacteriales</taxon>
        <taxon>Haliovirgaceae</taxon>
        <taxon>Haliovirga</taxon>
    </lineage>
</organism>
<dbReference type="Proteomes" id="UP001321582">
    <property type="component" value="Chromosome"/>
</dbReference>
<reference evidence="2 3" key="1">
    <citation type="submission" date="2022-11" db="EMBL/GenBank/DDBJ databases">
        <title>Haliovirga abyssi gen. nov., sp. nov., a mesophilic fermentative bacterium isolated from the Iheya North hydrothermal field and the proposal of Haliovirgaceae fam. nov.</title>
        <authorList>
            <person name="Miyazaki U."/>
            <person name="Tame A."/>
            <person name="Miyazaki J."/>
            <person name="Takai K."/>
            <person name="Sawayama S."/>
            <person name="Kitajima M."/>
            <person name="Okamoto A."/>
            <person name="Nakagawa S."/>
        </authorList>
    </citation>
    <scope>NUCLEOTIDE SEQUENCE [LARGE SCALE GENOMIC DNA]</scope>
    <source>
        <strain evidence="2 3">IC12</strain>
    </source>
</reference>
<evidence type="ECO:0000313" key="2">
    <source>
        <dbReference type="EMBL" id="BDU49618.1"/>
    </source>
</evidence>
<keyword evidence="1" id="KW-0732">Signal</keyword>
<accession>A0AAU9DMT2</accession>
<dbReference type="AlphaFoldDB" id="A0AAU9DMT2"/>
<dbReference type="Gene3D" id="2.60.40.10">
    <property type="entry name" value="Immunoglobulins"/>
    <property type="match status" value="1"/>
</dbReference>
<sequence length="106" mass="11203">MKIKLILLIMTIAIITGCSADVTVNTLDARGGIVSSALVNIYDKKNNLIASNGSGPDGVLKVNLDYNEYIIKVTRDGYNSAQGNVQVNLIGALSGISLDIPLVRAK</sequence>
<evidence type="ECO:0008006" key="4">
    <source>
        <dbReference type="Google" id="ProtNLM"/>
    </source>
</evidence>
<evidence type="ECO:0000313" key="3">
    <source>
        <dbReference type="Proteomes" id="UP001321582"/>
    </source>
</evidence>
<dbReference type="RefSeq" id="WP_307904567.1">
    <property type="nucleotide sequence ID" value="NZ_AP027059.1"/>
</dbReference>
<dbReference type="PROSITE" id="PS51257">
    <property type="entry name" value="PROKAR_LIPOPROTEIN"/>
    <property type="match status" value="1"/>
</dbReference>